<name>A0A4Q9FB79_9FLAO</name>
<dbReference type="RefSeq" id="WP_130965170.1">
    <property type="nucleotide sequence ID" value="NZ_SIRT01000013.1"/>
</dbReference>
<protein>
    <submittedName>
        <fullName evidence="1">Uncharacterized protein</fullName>
    </submittedName>
</protein>
<evidence type="ECO:0000313" key="2">
    <source>
        <dbReference type="Proteomes" id="UP000291142"/>
    </source>
</evidence>
<gene>
    <name evidence="1" type="ORF">EYD45_13930</name>
</gene>
<dbReference type="EMBL" id="SIRT01000013">
    <property type="protein sequence ID" value="TBN00918.1"/>
    <property type="molecule type" value="Genomic_DNA"/>
</dbReference>
<organism evidence="1 2">
    <name type="scientific">Hyunsoonleella flava</name>
    <dbReference type="NCBI Taxonomy" id="2527939"/>
    <lineage>
        <taxon>Bacteria</taxon>
        <taxon>Pseudomonadati</taxon>
        <taxon>Bacteroidota</taxon>
        <taxon>Flavobacteriia</taxon>
        <taxon>Flavobacteriales</taxon>
        <taxon>Flavobacteriaceae</taxon>
    </lineage>
</organism>
<accession>A0A4Q9FB79</accession>
<sequence length="132" mass="15250">MESGFIKIIECFNISRVGLMTELQHFENGIPPGTQIIDLNTEESWIVKKRVLSGTLLVANDSEIYFDCETEYTHVSSVFKTLEDREVAVQKELEKRKNGIYWYLLKPENKKQKVKPEIGIELKIKTTTQQGL</sequence>
<comment type="caution">
    <text evidence="1">The sequence shown here is derived from an EMBL/GenBank/DDBJ whole genome shotgun (WGS) entry which is preliminary data.</text>
</comment>
<dbReference type="AlphaFoldDB" id="A0A4Q9FB79"/>
<dbReference type="OrthoDB" id="1189599at2"/>
<reference evidence="1 2" key="1">
    <citation type="submission" date="2019-02" db="EMBL/GenBank/DDBJ databases">
        <title>Hyunsoonleella sp., isolated from marine sediment.</title>
        <authorList>
            <person name="Liu B.-T."/>
        </authorList>
    </citation>
    <scope>NUCLEOTIDE SEQUENCE [LARGE SCALE GENOMIC DNA]</scope>
    <source>
        <strain evidence="1 2">T58</strain>
    </source>
</reference>
<keyword evidence="2" id="KW-1185">Reference proteome</keyword>
<dbReference type="Proteomes" id="UP000291142">
    <property type="component" value="Unassembled WGS sequence"/>
</dbReference>
<evidence type="ECO:0000313" key="1">
    <source>
        <dbReference type="EMBL" id="TBN00918.1"/>
    </source>
</evidence>
<proteinExistence type="predicted"/>